<keyword evidence="3" id="KW-0677">Repeat</keyword>
<feature type="compositionally biased region" description="Acidic residues" evidence="10">
    <location>
        <begin position="468"/>
        <end position="477"/>
    </location>
</feature>
<keyword evidence="14" id="KW-1185">Reference proteome</keyword>
<keyword evidence="5" id="KW-0862">Zinc</keyword>
<gene>
    <name evidence="13" type="ORF">AKO1_012106</name>
</gene>
<keyword evidence="4 9" id="KW-0863">Zinc-finger</keyword>
<evidence type="ECO:0000256" key="10">
    <source>
        <dbReference type="SAM" id="MobiDB-lite"/>
    </source>
</evidence>
<dbReference type="Pfam" id="PF00628">
    <property type="entry name" value="PHD"/>
    <property type="match status" value="1"/>
</dbReference>
<evidence type="ECO:0000256" key="5">
    <source>
        <dbReference type="ARBA" id="ARBA00022833"/>
    </source>
</evidence>
<dbReference type="GO" id="GO:0005634">
    <property type="term" value="C:nucleus"/>
    <property type="evidence" value="ECO:0007669"/>
    <property type="project" value="UniProtKB-SubCell"/>
</dbReference>
<accession>A0AAW2ZBU6</accession>
<organism evidence="13 14">
    <name type="scientific">Acrasis kona</name>
    <dbReference type="NCBI Taxonomy" id="1008807"/>
    <lineage>
        <taxon>Eukaryota</taxon>
        <taxon>Discoba</taxon>
        <taxon>Heterolobosea</taxon>
        <taxon>Tetramitia</taxon>
        <taxon>Eutetramitia</taxon>
        <taxon>Acrasidae</taxon>
        <taxon>Acrasis</taxon>
    </lineage>
</organism>
<feature type="domain" description="PHD-type" evidence="11">
    <location>
        <begin position="91"/>
        <end position="139"/>
    </location>
</feature>
<proteinExistence type="predicted"/>
<name>A0AAW2ZBU6_9EUKA</name>
<evidence type="ECO:0000256" key="2">
    <source>
        <dbReference type="ARBA" id="ARBA00022723"/>
    </source>
</evidence>
<dbReference type="Gene3D" id="1.10.10.60">
    <property type="entry name" value="Homeodomain-like"/>
    <property type="match status" value="1"/>
</dbReference>
<evidence type="ECO:0000259" key="11">
    <source>
        <dbReference type="PROSITE" id="PS50016"/>
    </source>
</evidence>
<dbReference type="PANTHER" id="PTHR45888:SF4">
    <property type="entry name" value="PHD FINGER PROTEIN 10"/>
    <property type="match status" value="1"/>
</dbReference>
<dbReference type="PROSITE" id="PS50016">
    <property type="entry name" value="ZF_PHD_2"/>
    <property type="match status" value="2"/>
</dbReference>
<dbReference type="Gene3D" id="3.30.40.10">
    <property type="entry name" value="Zinc/RING finger domain, C3HC4 (zinc finger)"/>
    <property type="match status" value="2"/>
</dbReference>
<comment type="caution">
    <text evidence="13">The sequence shown here is derived from an EMBL/GenBank/DDBJ whole genome shotgun (WGS) entry which is preliminary data.</text>
</comment>
<dbReference type="PANTHER" id="PTHR45888">
    <property type="entry name" value="HL01030P-RELATED"/>
    <property type="match status" value="1"/>
</dbReference>
<feature type="compositionally biased region" description="Acidic residues" evidence="10">
    <location>
        <begin position="287"/>
        <end position="296"/>
    </location>
</feature>
<evidence type="ECO:0000256" key="1">
    <source>
        <dbReference type="ARBA" id="ARBA00004123"/>
    </source>
</evidence>
<dbReference type="SMART" id="SM00249">
    <property type="entry name" value="PHD"/>
    <property type="match status" value="2"/>
</dbReference>
<feature type="domain" description="PHD-type" evidence="11">
    <location>
        <begin position="37"/>
        <end position="94"/>
    </location>
</feature>
<feature type="region of interest" description="Disordered" evidence="10">
    <location>
        <begin position="448"/>
        <end position="477"/>
    </location>
</feature>
<dbReference type="InterPro" id="IPR019786">
    <property type="entry name" value="Zinc_finger_PHD-type_CS"/>
</dbReference>
<evidence type="ECO:0000259" key="12">
    <source>
        <dbReference type="PROSITE" id="PS50090"/>
    </source>
</evidence>
<keyword evidence="2" id="KW-0479">Metal-binding</keyword>
<dbReference type="InterPro" id="IPR009057">
    <property type="entry name" value="Homeodomain-like_sf"/>
</dbReference>
<evidence type="ECO:0008006" key="15">
    <source>
        <dbReference type="Google" id="ProtNLM"/>
    </source>
</evidence>
<comment type="subcellular location">
    <subcellularLocation>
        <location evidence="1">Nucleus</location>
    </subcellularLocation>
</comment>
<evidence type="ECO:0000256" key="9">
    <source>
        <dbReference type="PROSITE-ProRule" id="PRU00146"/>
    </source>
</evidence>
<feature type="region of interest" description="Disordered" evidence="10">
    <location>
        <begin position="279"/>
        <end position="298"/>
    </location>
</feature>
<keyword evidence="8" id="KW-0539">Nucleus</keyword>
<keyword evidence="7" id="KW-0804">Transcription</keyword>
<evidence type="ECO:0000256" key="3">
    <source>
        <dbReference type="ARBA" id="ARBA00022737"/>
    </source>
</evidence>
<dbReference type="InterPro" id="IPR001965">
    <property type="entry name" value="Znf_PHD"/>
</dbReference>
<feature type="compositionally biased region" description="Basic residues" evidence="10">
    <location>
        <begin position="448"/>
        <end position="461"/>
    </location>
</feature>
<dbReference type="SUPFAM" id="SSF57903">
    <property type="entry name" value="FYVE/PHD zinc finger"/>
    <property type="match status" value="1"/>
</dbReference>
<dbReference type="GO" id="GO:0008270">
    <property type="term" value="F:zinc ion binding"/>
    <property type="evidence" value="ECO:0007669"/>
    <property type="project" value="UniProtKB-KW"/>
</dbReference>
<dbReference type="AlphaFoldDB" id="A0AAW2ZBU6"/>
<keyword evidence="6" id="KW-0805">Transcription regulation</keyword>
<dbReference type="PROSITE" id="PS01359">
    <property type="entry name" value="ZF_PHD_1"/>
    <property type="match status" value="2"/>
</dbReference>
<evidence type="ECO:0000313" key="14">
    <source>
        <dbReference type="Proteomes" id="UP001431209"/>
    </source>
</evidence>
<evidence type="ECO:0000256" key="6">
    <source>
        <dbReference type="ARBA" id="ARBA00023015"/>
    </source>
</evidence>
<dbReference type="InterPro" id="IPR011011">
    <property type="entry name" value="Znf_FYVE_PHD"/>
</dbReference>
<dbReference type="SUPFAM" id="SSF46689">
    <property type="entry name" value="Homeodomain-like"/>
    <property type="match status" value="1"/>
</dbReference>
<dbReference type="PROSITE" id="PS50090">
    <property type="entry name" value="MYB_LIKE"/>
    <property type="match status" value="1"/>
</dbReference>
<dbReference type="InterPro" id="IPR013083">
    <property type="entry name" value="Znf_RING/FYVE/PHD"/>
</dbReference>
<evidence type="ECO:0000256" key="4">
    <source>
        <dbReference type="ARBA" id="ARBA00022771"/>
    </source>
</evidence>
<reference evidence="13 14" key="1">
    <citation type="submission" date="2024-03" db="EMBL/GenBank/DDBJ databases">
        <title>The Acrasis kona genome and developmental transcriptomes reveal deep origins of eukaryotic multicellular pathways.</title>
        <authorList>
            <person name="Sheikh S."/>
            <person name="Fu C.-J."/>
            <person name="Brown M.W."/>
            <person name="Baldauf S.L."/>
        </authorList>
    </citation>
    <scope>NUCLEOTIDE SEQUENCE [LARGE SCALE GENOMIC DNA]</scope>
    <source>
        <strain evidence="13 14">ATCC MYA-3509</strain>
    </source>
</reference>
<protein>
    <recommendedName>
        <fullName evidence="15">PHD finger protein 10</fullName>
    </recommendedName>
</protein>
<feature type="domain" description="Myb-like" evidence="12">
    <location>
        <begin position="374"/>
        <end position="429"/>
    </location>
</feature>
<dbReference type="Proteomes" id="UP001431209">
    <property type="component" value="Unassembled WGS sequence"/>
</dbReference>
<dbReference type="InterPro" id="IPR019787">
    <property type="entry name" value="Znf_PHD-finger"/>
</dbReference>
<evidence type="ECO:0000313" key="13">
    <source>
        <dbReference type="EMBL" id="KAL0486769.1"/>
    </source>
</evidence>
<dbReference type="InterPro" id="IPR001005">
    <property type="entry name" value="SANT/Myb"/>
</dbReference>
<evidence type="ECO:0000256" key="7">
    <source>
        <dbReference type="ARBA" id="ARBA00023163"/>
    </source>
</evidence>
<dbReference type="EMBL" id="JAOPGA020001266">
    <property type="protein sequence ID" value="KAL0486769.1"/>
    <property type="molecule type" value="Genomic_DNA"/>
</dbReference>
<sequence length="477" mass="54546">MSKGTKTPKKGKTSNRVVLSVVTKQRRGHPHKQICTKRTCLYCKSQECEYGKDVNLLQCTRCNLCLHALCHKPSLEHIAIQFRQDWECDGCKSCTHCGEDDREDELIFCDSCDRGYHTTCISLASVPEGDWKCHECINIRPYIPPARVRVHGNTFYIQNDRPPIKKTTPLVAEPQQEESILVQKLSQKFNNIQFDKNIVENEGIPSNHELIKESLVELNNKIVQVRCSFPYMTNMECIHALYMSNQDQNIVIDTLSNPSKHSSFLRQVRKSVATTHVGHVAKQSTGNEEETSDSDVSDIKSVTDEEFVPVEFTSIVKSPKKIAKKKKRLGARLTLNDAMCDVDNMTGWSEARKSAFNKIKDNPNTYYYRFNEPGQEQRNGPWTDAEKNLFLDRLKEVRHNASSPQWGIFSKAIPGRVGYQCSNFYRLLISKGEIKDENGFLIKSLKRKGSKNTTKKKKLKRSNSSLEQETDESEEKV</sequence>
<evidence type="ECO:0000256" key="8">
    <source>
        <dbReference type="ARBA" id="ARBA00023242"/>
    </source>
</evidence>